<keyword evidence="1" id="KW-1133">Transmembrane helix</keyword>
<organism evidence="2 4">
    <name type="scientific">Ardenticatena maritima</name>
    <dbReference type="NCBI Taxonomy" id="872965"/>
    <lineage>
        <taxon>Bacteria</taxon>
        <taxon>Bacillati</taxon>
        <taxon>Chloroflexota</taxon>
        <taxon>Ardenticatenia</taxon>
        <taxon>Ardenticatenales</taxon>
        <taxon>Ardenticatenaceae</taxon>
        <taxon>Ardenticatena</taxon>
    </lineage>
</organism>
<reference evidence="3 5" key="2">
    <citation type="submission" date="2015-07" db="EMBL/GenBank/DDBJ databases">
        <title>Whole genome sequence of Ardenticatena maritima DSM 23922.</title>
        <authorList>
            <person name="Hemp J."/>
            <person name="Ward L.M."/>
            <person name="Pace L.A."/>
            <person name="Fischer W.W."/>
        </authorList>
    </citation>
    <scope>NUCLEOTIDE SEQUENCE [LARGE SCALE GENOMIC DNA]</scope>
    <source>
        <strain evidence="3 5">110S</strain>
    </source>
</reference>
<reference evidence="2" key="1">
    <citation type="journal article" date="2015" name="Genome Announc.">
        <title>Draft Genome Sequence of a Heterotrophic Facultative Anaerobic Thermophilic Bacterium, Ardenticatena maritima Strain 110ST.</title>
        <authorList>
            <person name="Kawaichi S."/>
            <person name="Yoshida T."/>
            <person name="Sako Y."/>
            <person name="Nakamura R."/>
        </authorList>
    </citation>
    <scope>NUCLEOTIDE SEQUENCE [LARGE SCALE GENOMIC DNA]</scope>
    <source>
        <strain evidence="2">110S</strain>
    </source>
</reference>
<dbReference type="Proteomes" id="UP000037784">
    <property type="component" value="Unassembled WGS sequence"/>
</dbReference>
<accession>A0A0M8K974</accession>
<protein>
    <submittedName>
        <fullName evidence="2">Uncharacterized protein</fullName>
    </submittedName>
</protein>
<keyword evidence="4" id="KW-1185">Reference proteome</keyword>
<proteinExistence type="predicted"/>
<feature type="transmembrane region" description="Helical" evidence="1">
    <location>
        <begin position="42"/>
        <end position="61"/>
    </location>
</feature>
<dbReference type="AlphaFoldDB" id="A0A0M8K974"/>
<gene>
    <name evidence="2" type="ORF">ARMA_1289</name>
    <name evidence="3" type="ORF">SE16_01395</name>
</gene>
<name>A0A0M8K974_9CHLR</name>
<dbReference type="Proteomes" id="UP000050502">
    <property type="component" value="Unassembled WGS sequence"/>
</dbReference>
<dbReference type="STRING" id="872965.SE16_01395"/>
<evidence type="ECO:0000313" key="2">
    <source>
        <dbReference type="EMBL" id="GAP62866.1"/>
    </source>
</evidence>
<evidence type="ECO:0000313" key="4">
    <source>
        <dbReference type="Proteomes" id="UP000037784"/>
    </source>
</evidence>
<sequence length="64" mass="7414">MNRQRFLGQRLAALAIVGFLLLNYPILSLVNRPHLLGGIPVLYIYLFGVWLGLIWCMAFLLERR</sequence>
<keyword evidence="1" id="KW-0472">Membrane</keyword>
<evidence type="ECO:0000313" key="5">
    <source>
        <dbReference type="Proteomes" id="UP000050502"/>
    </source>
</evidence>
<dbReference type="RefSeq" id="WP_054492755.1">
    <property type="nucleotide sequence ID" value="NZ_BBZA01000089.1"/>
</dbReference>
<comment type="caution">
    <text evidence="2">The sequence shown here is derived from an EMBL/GenBank/DDBJ whole genome shotgun (WGS) entry which is preliminary data.</text>
</comment>
<dbReference type="OrthoDB" id="853798at2"/>
<reference evidence="4" key="3">
    <citation type="submission" date="2015-08" db="EMBL/GenBank/DDBJ databases">
        <title>Draft Genome Sequence of a Heterotrophic Facultative Anaerobic Bacterium Ardenticatena maritima Strain 110S.</title>
        <authorList>
            <person name="Kawaichi S."/>
            <person name="Yoshida T."/>
            <person name="Sako Y."/>
            <person name="Nakamura R."/>
        </authorList>
    </citation>
    <scope>NUCLEOTIDE SEQUENCE [LARGE SCALE GENOMIC DNA]</scope>
    <source>
        <strain evidence="4">110S</strain>
    </source>
</reference>
<dbReference type="EMBL" id="BBZA01000089">
    <property type="protein sequence ID" value="GAP62866.1"/>
    <property type="molecule type" value="Genomic_DNA"/>
</dbReference>
<evidence type="ECO:0000313" key="3">
    <source>
        <dbReference type="EMBL" id="KPL89187.1"/>
    </source>
</evidence>
<keyword evidence="1" id="KW-0812">Transmembrane</keyword>
<evidence type="ECO:0000256" key="1">
    <source>
        <dbReference type="SAM" id="Phobius"/>
    </source>
</evidence>
<dbReference type="EMBL" id="LGKN01000003">
    <property type="protein sequence ID" value="KPL89187.1"/>
    <property type="molecule type" value="Genomic_DNA"/>
</dbReference>
<feature type="transmembrane region" description="Helical" evidence="1">
    <location>
        <begin position="12"/>
        <end position="30"/>
    </location>
</feature>